<evidence type="ECO:0000313" key="2">
    <source>
        <dbReference type="EMBL" id="EKU80885.1"/>
    </source>
</evidence>
<evidence type="ECO:0000256" key="1">
    <source>
        <dbReference type="SAM" id="MobiDB-lite"/>
    </source>
</evidence>
<dbReference type="EMBL" id="AGZI01000048">
    <property type="protein sequence ID" value="EKU80885.1"/>
    <property type="molecule type" value="Genomic_DNA"/>
</dbReference>
<gene>
    <name evidence="2" type="ORF">HMPREF9710_03788</name>
</gene>
<sequence>MLASRPAICGLNWVRVKTRLQHKSALQTPKDGGLPPTTPLNGATSPKTVVPAKAGTKVCLPTTAMTRANGMHRTVIPACAGMTF</sequence>
<dbReference type="AlphaFoldDB" id="K9DUC7"/>
<dbReference type="Proteomes" id="UP000009874">
    <property type="component" value="Unassembled WGS sequence"/>
</dbReference>
<reference evidence="2 3" key="1">
    <citation type="submission" date="2012-09" db="EMBL/GenBank/DDBJ databases">
        <title>The Genome Sequence of Massilia timonae CCUG 45783.</title>
        <authorList>
            <consortium name="The Broad Institute Genome Sequencing Platform"/>
            <person name="Earl A."/>
            <person name="Ward D."/>
            <person name="Feldgarden M."/>
            <person name="Gevers D."/>
            <person name="Huys G."/>
            <person name="Walker B."/>
            <person name="Young S.K."/>
            <person name="Zeng Q."/>
            <person name="Gargeya S."/>
            <person name="Fitzgerald M."/>
            <person name="Haas B."/>
            <person name="Abouelleil A."/>
            <person name="Alvarado L."/>
            <person name="Arachchi H.M."/>
            <person name="Berlin A.M."/>
            <person name="Chapman S.B."/>
            <person name="Goldberg J."/>
            <person name="Griggs A."/>
            <person name="Gujja S."/>
            <person name="Hansen M."/>
            <person name="Howarth C."/>
            <person name="Imamovic A."/>
            <person name="Larimer J."/>
            <person name="McCowen C."/>
            <person name="Montmayeur A."/>
            <person name="Murphy C."/>
            <person name="Neiman D."/>
            <person name="Pearson M."/>
            <person name="Priest M."/>
            <person name="Roberts A."/>
            <person name="Saif S."/>
            <person name="Shea T."/>
            <person name="Sisk P."/>
            <person name="Sykes S."/>
            <person name="Wortman J."/>
            <person name="Nusbaum C."/>
            <person name="Birren B."/>
        </authorList>
    </citation>
    <scope>NUCLEOTIDE SEQUENCE [LARGE SCALE GENOMIC DNA]</scope>
    <source>
        <strain evidence="2 3">CCUG 45783</strain>
    </source>
</reference>
<protein>
    <submittedName>
        <fullName evidence="2">Uncharacterized protein</fullName>
    </submittedName>
</protein>
<feature type="region of interest" description="Disordered" evidence="1">
    <location>
        <begin position="24"/>
        <end position="48"/>
    </location>
</feature>
<comment type="caution">
    <text evidence="2">The sequence shown here is derived from an EMBL/GenBank/DDBJ whole genome shotgun (WGS) entry which is preliminary data.</text>
</comment>
<organism evidence="2 3">
    <name type="scientific">Massilia timonae CCUG 45783</name>
    <dbReference type="NCBI Taxonomy" id="883126"/>
    <lineage>
        <taxon>Bacteria</taxon>
        <taxon>Pseudomonadati</taxon>
        <taxon>Pseudomonadota</taxon>
        <taxon>Betaproteobacteria</taxon>
        <taxon>Burkholderiales</taxon>
        <taxon>Oxalobacteraceae</taxon>
        <taxon>Telluria group</taxon>
        <taxon>Massilia</taxon>
    </lineage>
</organism>
<keyword evidence="3" id="KW-1185">Reference proteome</keyword>
<proteinExistence type="predicted"/>
<accession>K9DUC7</accession>
<evidence type="ECO:0000313" key="3">
    <source>
        <dbReference type="Proteomes" id="UP000009874"/>
    </source>
</evidence>
<name>K9DUC7_9BURK</name>
<dbReference type="HOGENOM" id="CLU_2523639_0_0_4"/>